<keyword evidence="3 5" id="KW-1015">Disulfide bond</keyword>
<dbReference type="AlphaFoldDB" id="A0A0A7RYA8"/>
<dbReference type="InterPro" id="IPR001853">
    <property type="entry name" value="DSBA-like_thioredoxin_dom"/>
</dbReference>
<dbReference type="Gene3D" id="3.40.30.10">
    <property type="entry name" value="Glutaredoxin"/>
    <property type="match status" value="1"/>
</dbReference>
<evidence type="ECO:0000256" key="1">
    <source>
        <dbReference type="ARBA" id="ARBA00005791"/>
    </source>
</evidence>
<dbReference type="OrthoDB" id="9784896at2"/>
<evidence type="ECO:0000256" key="3">
    <source>
        <dbReference type="ARBA" id="ARBA00023157"/>
    </source>
</evidence>
<evidence type="ECO:0000256" key="2">
    <source>
        <dbReference type="ARBA" id="ARBA00022729"/>
    </source>
</evidence>
<evidence type="ECO:0000256" key="4">
    <source>
        <dbReference type="ARBA" id="ARBA00023284"/>
    </source>
</evidence>
<proteinExistence type="inferred from homology"/>
<dbReference type="EMBL" id="CP009056">
    <property type="protein sequence ID" value="AJA44300.1"/>
    <property type="molecule type" value="Genomic_DNA"/>
</dbReference>
<dbReference type="GO" id="GO:0016853">
    <property type="term" value="F:isomerase activity"/>
    <property type="evidence" value="ECO:0007669"/>
    <property type="project" value="UniProtKB-KW"/>
</dbReference>
<dbReference type="KEGG" id="fpp:FPB0191_00468"/>
<keyword evidence="2 7" id="KW-0732">Signal</keyword>
<dbReference type="Pfam" id="PF01323">
    <property type="entry name" value="DSBA"/>
    <property type="match status" value="1"/>
</dbReference>
<dbReference type="STRING" id="1267021.FPB0191_00468"/>
<sequence length="212" mass="24400">MIRSILRVSLITLSFFIVGMANAELTENKDYVVLKNPPTYENIPQGKVEVIEFFSYGCSYCYKLEPELLAWLTEQSPNVTFKRIAIPRKGKWFAYARLYYALGLISSKEQARITPLIYNAIHEQKLNLEDDNELLDWAASENVDREQLAKYYQSVDVDKSIAQAFELAKSYELQYVPTIIVNNKYQLQLDSSNNYAGTKEKLAELVKLAETN</sequence>
<protein>
    <recommendedName>
        <fullName evidence="5">Thiol:disulfide interchange protein</fullName>
    </recommendedName>
</protein>
<evidence type="ECO:0000313" key="12">
    <source>
        <dbReference type="Proteomes" id="UP000247838"/>
    </source>
</evidence>
<dbReference type="HOGENOM" id="CLU_088255_1_0_6"/>
<evidence type="ECO:0000256" key="7">
    <source>
        <dbReference type="SAM" id="SignalP"/>
    </source>
</evidence>
<keyword evidence="11" id="KW-1185">Reference proteome</keyword>
<evidence type="ECO:0000313" key="11">
    <source>
        <dbReference type="Proteomes" id="UP000030901"/>
    </source>
</evidence>
<keyword evidence="9" id="KW-0413">Isomerase</keyword>
<dbReference type="CDD" id="cd03019">
    <property type="entry name" value="DsbA_DsbA"/>
    <property type="match status" value="1"/>
</dbReference>
<organism evidence="9 11">
    <name type="scientific">Frischella perrara</name>
    <dbReference type="NCBI Taxonomy" id="1267021"/>
    <lineage>
        <taxon>Bacteria</taxon>
        <taxon>Pseudomonadati</taxon>
        <taxon>Pseudomonadota</taxon>
        <taxon>Gammaproteobacteria</taxon>
        <taxon>Orbales</taxon>
        <taxon>Orbaceae</taxon>
        <taxon>Frischella</taxon>
    </lineage>
</organism>
<comment type="similarity">
    <text evidence="1">Belongs to the thioredoxin family. DsbA subfamily.</text>
</comment>
<dbReference type="SUPFAM" id="SSF52833">
    <property type="entry name" value="Thioredoxin-like"/>
    <property type="match status" value="1"/>
</dbReference>
<dbReference type="PANTHER" id="PTHR35891">
    <property type="entry name" value="THIOL:DISULFIDE INTERCHANGE PROTEIN DSBA"/>
    <property type="match status" value="1"/>
</dbReference>
<dbReference type="PANTHER" id="PTHR35891:SF3">
    <property type="entry name" value="THIOL:DISULFIDE INTERCHANGE PROTEIN DSBL"/>
    <property type="match status" value="1"/>
</dbReference>
<evidence type="ECO:0000256" key="5">
    <source>
        <dbReference type="PIRNR" id="PIRNR001488"/>
    </source>
</evidence>
<dbReference type="RefSeq" id="WP_039103712.1">
    <property type="nucleotide sequence ID" value="NZ_CALYQC010000004.1"/>
</dbReference>
<dbReference type="EMBL" id="QGLM01000005">
    <property type="protein sequence ID" value="PXY96627.1"/>
    <property type="molecule type" value="Genomic_DNA"/>
</dbReference>
<name>A0A0A7RYA8_FRIPE</name>
<evidence type="ECO:0000259" key="8">
    <source>
        <dbReference type="Pfam" id="PF01323"/>
    </source>
</evidence>
<evidence type="ECO:0000313" key="9">
    <source>
        <dbReference type="EMBL" id="AJA44300.1"/>
    </source>
</evidence>
<dbReference type="InterPro" id="IPR050824">
    <property type="entry name" value="Thiol_disulfide_DsbA"/>
</dbReference>
<feature type="domain" description="DSBA-like thioredoxin" evidence="8">
    <location>
        <begin position="50"/>
        <end position="188"/>
    </location>
</feature>
<dbReference type="InterPro" id="IPR036249">
    <property type="entry name" value="Thioredoxin-like_sf"/>
</dbReference>
<evidence type="ECO:0000256" key="6">
    <source>
        <dbReference type="PIRSR" id="PIRSR001488-1"/>
    </source>
</evidence>
<accession>A0A0A7RYA8</accession>
<gene>
    <name evidence="10" type="ORF">DKK76_02235</name>
    <name evidence="9" type="ORF">FPB0191_00468</name>
</gene>
<reference evidence="9 11" key="1">
    <citation type="journal article" date="2014" name="Appl. Environ. Microbiol.">
        <title>Gut symbionts from distinct hosts exhibit genotoxic activity via divergent colibactin biosynthetic pathways.</title>
        <authorList>
            <person name="Engel P."/>
            <person name="Vizcaino M.I."/>
            <person name="Crawford J.M."/>
        </authorList>
    </citation>
    <scope>NUCLEOTIDE SEQUENCE [LARGE SCALE GENOMIC DNA]</scope>
    <source>
        <strain evidence="9 11">PEB0191</strain>
    </source>
</reference>
<evidence type="ECO:0000313" key="10">
    <source>
        <dbReference type="EMBL" id="PXY96627.1"/>
    </source>
</evidence>
<dbReference type="InterPro" id="IPR023205">
    <property type="entry name" value="DsbA/DsbL"/>
</dbReference>
<dbReference type="PIRSF" id="PIRSF001488">
    <property type="entry name" value="Tdi_protein"/>
    <property type="match status" value="1"/>
</dbReference>
<dbReference type="Proteomes" id="UP000030901">
    <property type="component" value="Chromosome"/>
</dbReference>
<feature type="signal peptide" evidence="7">
    <location>
        <begin position="1"/>
        <end position="23"/>
    </location>
</feature>
<dbReference type="Proteomes" id="UP000247838">
    <property type="component" value="Unassembled WGS sequence"/>
</dbReference>
<dbReference type="GO" id="GO:0042597">
    <property type="term" value="C:periplasmic space"/>
    <property type="evidence" value="ECO:0007669"/>
    <property type="project" value="UniProtKB-SubCell"/>
</dbReference>
<dbReference type="GO" id="GO:0016491">
    <property type="term" value="F:oxidoreductase activity"/>
    <property type="evidence" value="ECO:0007669"/>
    <property type="project" value="InterPro"/>
</dbReference>
<feature type="disulfide bond" description="Redox-active" evidence="6">
    <location>
        <begin position="58"/>
        <end position="61"/>
    </location>
</feature>
<keyword evidence="4" id="KW-0676">Redox-active center</keyword>
<comment type="subcellular location">
    <subcellularLocation>
        <location evidence="5">Periplasm</location>
    </subcellularLocation>
</comment>
<keyword evidence="5" id="KW-0574">Periplasm</keyword>
<feature type="chain" id="PRO_5033714046" description="Thiol:disulfide interchange protein" evidence="7">
    <location>
        <begin position="24"/>
        <end position="212"/>
    </location>
</feature>
<reference evidence="10 12" key="2">
    <citation type="submission" date="2018-05" db="EMBL/GenBank/DDBJ databases">
        <title>Reference genomes for bee gut microbiota database.</title>
        <authorList>
            <person name="Ellegaard K.M."/>
        </authorList>
    </citation>
    <scope>NUCLEOTIDE SEQUENCE [LARGE SCALE GENOMIC DNA]</scope>
    <source>
        <strain evidence="10 12">ESL0167</strain>
    </source>
</reference>